<gene>
    <name evidence="6" type="ORF">H9624_09205</name>
</gene>
<evidence type="ECO:0000259" key="5">
    <source>
        <dbReference type="PROSITE" id="PS50893"/>
    </source>
</evidence>
<dbReference type="PROSITE" id="PS50893">
    <property type="entry name" value="ABC_TRANSPORTER_2"/>
    <property type="match status" value="1"/>
</dbReference>
<name>A0ABR8Z2D5_9MICO</name>
<sequence>MGVLRLDDVSCRFGDVRGLAGVTLDVPAGQIVALVGMNGAGKTTLMRLALGMLRPEAGTVRLFGHPLATMPVTQWRHVGAFVEVPLAYPELTVRENLRIAGLLRGTEQARVAEALDAWRLGPVADRRYRRLSLGNKQRVGLAAALQHDPRLVILDEPTNALDPASVIVLREYLVRRARDGAAVLVSSHHLDEVARIADRIVVVNAGRLIGELDPAAPALERLFFAQVLADDAQREEQA</sequence>
<dbReference type="Pfam" id="PF00005">
    <property type="entry name" value="ABC_tran"/>
    <property type="match status" value="1"/>
</dbReference>
<dbReference type="SMART" id="SM00382">
    <property type="entry name" value="AAA"/>
    <property type="match status" value="1"/>
</dbReference>
<evidence type="ECO:0000256" key="3">
    <source>
        <dbReference type="ARBA" id="ARBA00022741"/>
    </source>
</evidence>
<dbReference type="PROSITE" id="PS00211">
    <property type="entry name" value="ABC_TRANSPORTER_1"/>
    <property type="match status" value="1"/>
</dbReference>
<evidence type="ECO:0000313" key="6">
    <source>
        <dbReference type="EMBL" id="MBD8062500.1"/>
    </source>
</evidence>
<comment type="caution">
    <text evidence="6">The sequence shown here is derived from an EMBL/GenBank/DDBJ whole genome shotgun (WGS) entry which is preliminary data.</text>
</comment>
<dbReference type="GO" id="GO:0005524">
    <property type="term" value="F:ATP binding"/>
    <property type="evidence" value="ECO:0007669"/>
    <property type="project" value="UniProtKB-KW"/>
</dbReference>
<dbReference type="Gene3D" id="3.40.50.300">
    <property type="entry name" value="P-loop containing nucleotide triphosphate hydrolases"/>
    <property type="match status" value="1"/>
</dbReference>
<dbReference type="EMBL" id="JACSPO010000004">
    <property type="protein sequence ID" value="MBD8062500.1"/>
    <property type="molecule type" value="Genomic_DNA"/>
</dbReference>
<dbReference type="InterPro" id="IPR003593">
    <property type="entry name" value="AAA+_ATPase"/>
</dbReference>
<evidence type="ECO:0000256" key="1">
    <source>
        <dbReference type="ARBA" id="ARBA00005417"/>
    </source>
</evidence>
<reference evidence="6 7" key="1">
    <citation type="submission" date="2020-08" db="EMBL/GenBank/DDBJ databases">
        <title>A Genomic Blueprint of the Chicken Gut Microbiome.</title>
        <authorList>
            <person name="Gilroy R."/>
            <person name="Ravi A."/>
            <person name="Getino M."/>
            <person name="Pursley I."/>
            <person name="Horton D.L."/>
            <person name="Alikhan N.-F."/>
            <person name="Baker D."/>
            <person name="Gharbi K."/>
            <person name="Hall N."/>
            <person name="Watson M."/>
            <person name="Adriaenssens E.M."/>
            <person name="Foster-Nyarko E."/>
            <person name="Jarju S."/>
            <person name="Secka A."/>
            <person name="Antonio M."/>
            <person name="Oren A."/>
            <person name="Chaudhuri R."/>
            <person name="La Ragione R.M."/>
            <person name="Hildebrand F."/>
            <person name="Pallen M.J."/>
        </authorList>
    </citation>
    <scope>NUCLEOTIDE SEQUENCE [LARGE SCALE GENOMIC DNA]</scope>
    <source>
        <strain evidence="6 7">Sa1BUA1</strain>
    </source>
</reference>
<dbReference type="InterPro" id="IPR027417">
    <property type="entry name" value="P-loop_NTPase"/>
</dbReference>
<proteinExistence type="inferred from homology"/>
<keyword evidence="4 6" id="KW-0067">ATP-binding</keyword>
<dbReference type="InterPro" id="IPR003439">
    <property type="entry name" value="ABC_transporter-like_ATP-bd"/>
</dbReference>
<feature type="domain" description="ABC transporter" evidence="5">
    <location>
        <begin position="4"/>
        <end position="230"/>
    </location>
</feature>
<evidence type="ECO:0000256" key="2">
    <source>
        <dbReference type="ARBA" id="ARBA00022448"/>
    </source>
</evidence>
<dbReference type="SUPFAM" id="SSF52540">
    <property type="entry name" value="P-loop containing nucleoside triphosphate hydrolases"/>
    <property type="match status" value="1"/>
</dbReference>
<keyword evidence="3" id="KW-0547">Nucleotide-binding</keyword>
<protein>
    <submittedName>
        <fullName evidence="6">ABC transporter ATP-binding protein</fullName>
    </submittedName>
</protein>
<dbReference type="Proteomes" id="UP000661894">
    <property type="component" value="Unassembled WGS sequence"/>
</dbReference>
<organism evidence="6 7">
    <name type="scientific">Oceanitalea stevensii</name>
    <dbReference type="NCBI Taxonomy" id="2763072"/>
    <lineage>
        <taxon>Bacteria</taxon>
        <taxon>Bacillati</taxon>
        <taxon>Actinomycetota</taxon>
        <taxon>Actinomycetes</taxon>
        <taxon>Micrococcales</taxon>
        <taxon>Bogoriellaceae</taxon>
        <taxon>Georgenia</taxon>
    </lineage>
</organism>
<accession>A0ABR8Z2D5</accession>
<evidence type="ECO:0000313" key="7">
    <source>
        <dbReference type="Proteomes" id="UP000661894"/>
    </source>
</evidence>
<dbReference type="PANTHER" id="PTHR43335:SF4">
    <property type="entry name" value="ABC TRANSPORTER, ATP-BINDING PROTEIN"/>
    <property type="match status" value="1"/>
</dbReference>
<keyword evidence="7" id="KW-1185">Reference proteome</keyword>
<evidence type="ECO:0000256" key="4">
    <source>
        <dbReference type="ARBA" id="ARBA00022840"/>
    </source>
</evidence>
<keyword evidence="2" id="KW-0813">Transport</keyword>
<comment type="similarity">
    <text evidence="1">Belongs to the ABC transporter superfamily.</text>
</comment>
<dbReference type="InterPro" id="IPR017871">
    <property type="entry name" value="ABC_transporter-like_CS"/>
</dbReference>
<dbReference type="PANTHER" id="PTHR43335">
    <property type="entry name" value="ABC TRANSPORTER, ATP-BINDING PROTEIN"/>
    <property type="match status" value="1"/>
</dbReference>